<evidence type="ECO:0000256" key="4">
    <source>
        <dbReference type="ARBA" id="ARBA00022763"/>
    </source>
</evidence>
<keyword evidence="3" id="KW-0547">Nucleotide-binding</keyword>
<evidence type="ECO:0000256" key="2">
    <source>
        <dbReference type="ARBA" id="ARBA00022705"/>
    </source>
</evidence>
<evidence type="ECO:0000256" key="7">
    <source>
        <dbReference type="ARBA" id="ARBA00023204"/>
    </source>
</evidence>
<dbReference type="Gene3D" id="3.40.50.300">
    <property type="entry name" value="P-loop containing nucleotide triphosphate hydrolases"/>
    <property type="match status" value="1"/>
</dbReference>
<dbReference type="InterPro" id="IPR041685">
    <property type="entry name" value="AAA_GajA/Old/RecF-like"/>
</dbReference>
<keyword evidence="6" id="KW-0238">DNA-binding</keyword>
<dbReference type="SUPFAM" id="SSF52540">
    <property type="entry name" value="P-loop containing nucleoside triphosphate hydrolases"/>
    <property type="match status" value="1"/>
</dbReference>
<reference evidence="10" key="1">
    <citation type="submission" date="2020-10" db="EMBL/GenBank/DDBJ databases">
        <authorList>
            <person name="Gilroy R."/>
        </authorList>
    </citation>
    <scope>NUCLEOTIDE SEQUENCE</scope>
    <source>
        <strain evidence="10">1748</strain>
    </source>
</reference>
<evidence type="ECO:0000313" key="11">
    <source>
        <dbReference type="Proteomes" id="UP000823629"/>
    </source>
</evidence>
<dbReference type="GO" id="GO:0009432">
    <property type="term" value="P:SOS response"/>
    <property type="evidence" value="ECO:0007669"/>
    <property type="project" value="UniProtKB-KW"/>
</dbReference>
<dbReference type="PANTHER" id="PTHR32182">
    <property type="entry name" value="DNA REPLICATION AND REPAIR PROTEIN RECF"/>
    <property type="match status" value="1"/>
</dbReference>
<protein>
    <submittedName>
        <fullName evidence="10">DNA replication and repair protein RecF</fullName>
    </submittedName>
</protein>
<evidence type="ECO:0000256" key="8">
    <source>
        <dbReference type="ARBA" id="ARBA00023236"/>
    </source>
</evidence>
<sequence>MFINHIDLLNFRSYEELHLELENRINCFVGPNACGKTNLIEAIYYLALTRSFRKANDDALIRFNSDSASVSIDYFNDKSKKHEISAFITKRGKLICLDSEKQKSAAGIIGKLPCVCYSPTSVNMFKNEPQERRNFLDSSISFISSNYIYALSRFKKVLKERNNALAQGYDEELIEVLTNELINVSYRIYVSRDKFVKDLNSQVNQIYSNWFERDKKMEVVYKTNVPKFLSQSEFVSSYKNAFNRIKSEERLRKTTLIGVQKDDFIG</sequence>
<dbReference type="HAMAP" id="MF_00365">
    <property type="entry name" value="RecF"/>
    <property type="match status" value="1"/>
</dbReference>
<dbReference type="GO" id="GO:0000731">
    <property type="term" value="P:DNA synthesis involved in DNA repair"/>
    <property type="evidence" value="ECO:0007669"/>
    <property type="project" value="TreeGrafter"/>
</dbReference>
<dbReference type="PANTHER" id="PTHR32182:SF0">
    <property type="entry name" value="DNA REPLICATION AND REPAIR PROTEIN RECF"/>
    <property type="match status" value="1"/>
</dbReference>
<keyword evidence="2" id="KW-0235">DNA replication</keyword>
<evidence type="ECO:0000256" key="5">
    <source>
        <dbReference type="ARBA" id="ARBA00022840"/>
    </source>
</evidence>
<evidence type="ECO:0000313" key="10">
    <source>
        <dbReference type="EMBL" id="MBO8414565.1"/>
    </source>
</evidence>
<dbReference type="Gene3D" id="1.20.1050.90">
    <property type="entry name" value="RecF/RecN/SMC, N-terminal domain"/>
    <property type="match status" value="1"/>
</dbReference>
<dbReference type="AlphaFoldDB" id="A0A9D9GSW9"/>
<keyword evidence="4" id="KW-0227">DNA damage</keyword>
<gene>
    <name evidence="10" type="primary">recF</name>
    <name evidence="10" type="ORF">IAC78_03760</name>
</gene>
<dbReference type="GO" id="GO:0003697">
    <property type="term" value="F:single-stranded DNA binding"/>
    <property type="evidence" value="ECO:0007669"/>
    <property type="project" value="InterPro"/>
</dbReference>
<dbReference type="NCBIfam" id="TIGR00611">
    <property type="entry name" value="recf"/>
    <property type="match status" value="1"/>
</dbReference>
<proteinExistence type="inferred from homology"/>
<feature type="non-terminal residue" evidence="10">
    <location>
        <position position="266"/>
    </location>
</feature>
<accession>A0A9D9GSW9</accession>
<name>A0A9D9GSW9_9BACL</name>
<evidence type="ECO:0000256" key="3">
    <source>
        <dbReference type="ARBA" id="ARBA00022741"/>
    </source>
</evidence>
<dbReference type="InterPro" id="IPR027417">
    <property type="entry name" value="P-loop_NTPase"/>
</dbReference>
<comment type="caution">
    <text evidence="10">The sequence shown here is derived from an EMBL/GenBank/DDBJ whole genome shotgun (WGS) entry which is preliminary data.</text>
</comment>
<dbReference type="Proteomes" id="UP000823629">
    <property type="component" value="Unassembled WGS sequence"/>
</dbReference>
<keyword evidence="7" id="KW-0234">DNA repair</keyword>
<dbReference type="InterPro" id="IPR001238">
    <property type="entry name" value="DNA-binding_RecF"/>
</dbReference>
<reference evidence="10" key="2">
    <citation type="journal article" date="2021" name="PeerJ">
        <title>Extensive microbial diversity within the chicken gut microbiome revealed by metagenomics and culture.</title>
        <authorList>
            <person name="Gilroy R."/>
            <person name="Ravi A."/>
            <person name="Getino M."/>
            <person name="Pursley I."/>
            <person name="Horton D.L."/>
            <person name="Alikhan N.F."/>
            <person name="Baker D."/>
            <person name="Gharbi K."/>
            <person name="Hall N."/>
            <person name="Watson M."/>
            <person name="Adriaenssens E.M."/>
            <person name="Foster-Nyarko E."/>
            <person name="Jarju S."/>
            <person name="Secka A."/>
            <person name="Antonio M."/>
            <person name="Oren A."/>
            <person name="Chaudhuri R.R."/>
            <person name="La Ragione R."/>
            <person name="Hildebrand F."/>
            <person name="Pallen M.J."/>
        </authorList>
    </citation>
    <scope>NUCLEOTIDE SEQUENCE</scope>
    <source>
        <strain evidence="10">1748</strain>
    </source>
</reference>
<organism evidence="10 11">
    <name type="scientific">Candidatus Scatoplasma merdavium</name>
    <dbReference type="NCBI Taxonomy" id="2840932"/>
    <lineage>
        <taxon>Bacteria</taxon>
        <taxon>Bacillati</taxon>
        <taxon>Bacillota</taxon>
        <taxon>Bacilli</taxon>
        <taxon>Bacillales</taxon>
        <taxon>Candidatus Scatoplasma</taxon>
    </lineage>
</organism>
<dbReference type="EMBL" id="JADING010000106">
    <property type="protein sequence ID" value="MBO8414565.1"/>
    <property type="molecule type" value="Genomic_DNA"/>
</dbReference>
<feature type="domain" description="Endonuclease GajA/Old nuclease/RecF-like AAA" evidence="9">
    <location>
        <begin position="1"/>
        <end position="208"/>
    </location>
</feature>
<evidence type="ECO:0000256" key="1">
    <source>
        <dbReference type="ARBA" id="ARBA00022490"/>
    </source>
</evidence>
<keyword evidence="8" id="KW-0742">SOS response</keyword>
<keyword evidence="1" id="KW-0963">Cytoplasm</keyword>
<dbReference type="InterPro" id="IPR042174">
    <property type="entry name" value="RecF_2"/>
</dbReference>
<dbReference type="Pfam" id="PF13175">
    <property type="entry name" value="AAA_15"/>
    <property type="match status" value="1"/>
</dbReference>
<dbReference type="GO" id="GO:0005524">
    <property type="term" value="F:ATP binding"/>
    <property type="evidence" value="ECO:0007669"/>
    <property type="project" value="UniProtKB-KW"/>
</dbReference>
<evidence type="ECO:0000256" key="6">
    <source>
        <dbReference type="ARBA" id="ARBA00023125"/>
    </source>
</evidence>
<dbReference type="GO" id="GO:0006302">
    <property type="term" value="P:double-strand break repair"/>
    <property type="evidence" value="ECO:0007669"/>
    <property type="project" value="TreeGrafter"/>
</dbReference>
<dbReference type="GO" id="GO:0006260">
    <property type="term" value="P:DNA replication"/>
    <property type="evidence" value="ECO:0007669"/>
    <property type="project" value="UniProtKB-KW"/>
</dbReference>
<evidence type="ECO:0000259" key="9">
    <source>
        <dbReference type="Pfam" id="PF13175"/>
    </source>
</evidence>
<keyword evidence="5" id="KW-0067">ATP-binding</keyword>